<dbReference type="KEGG" id="bcou:IC761_27665"/>
<dbReference type="AlphaFoldDB" id="A0A7S9GZ45"/>
<reference evidence="1 2" key="1">
    <citation type="submission" date="2020-09" db="EMBL/GenBank/DDBJ databases">
        <title>Complete genomes of bradyrhizobia occurring on native shrubby legumes in Australia.</title>
        <authorList>
            <person name="Lafay B."/>
        </authorList>
    </citation>
    <scope>NUCLEOTIDE SEQUENCE [LARGE SCALE GENOMIC DNA]</scope>
    <source>
        <strain evidence="1 2">BDV5040</strain>
    </source>
</reference>
<evidence type="ECO:0000313" key="2">
    <source>
        <dbReference type="Proteomes" id="UP000594621"/>
    </source>
</evidence>
<dbReference type="RefSeq" id="WP_195799842.1">
    <property type="nucleotide sequence ID" value="NZ_CP061379.1"/>
</dbReference>
<name>A0A7S9GZ45_9BRAD</name>
<gene>
    <name evidence="1" type="ORF">IC761_27665</name>
</gene>
<protein>
    <submittedName>
        <fullName evidence="1">Uncharacterized protein</fullName>
    </submittedName>
</protein>
<accession>A0A7S9GZ45</accession>
<dbReference type="Proteomes" id="UP000594621">
    <property type="component" value="Chromosome"/>
</dbReference>
<sequence>MAKQLRGIRLHVERNTPPHIEEILVARVHQSCDRATIKQKVGTDEAMGQKSLPISVGRLEWSYFASQVTAKTKEMIGETERDYVTRVQIDNGNGDCINVIGRAASDHSKLAAHM</sequence>
<organism evidence="1 2">
    <name type="scientific">Bradyrhizobium commune</name>
    <dbReference type="NCBI Taxonomy" id="83627"/>
    <lineage>
        <taxon>Bacteria</taxon>
        <taxon>Pseudomonadati</taxon>
        <taxon>Pseudomonadota</taxon>
        <taxon>Alphaproteobacteria</taxon>
        <taxon>Hyphomicrobiales</taxon>
        <taxon>Nitrobacteraceae</taxon>
        <taxon>Bradyrhizobium</taxon>
    </lineage>
</organism>
<keyword evidence="2" id="KW-1185">Reference proteome</keyword>
<evidence type="ECO:0000313" key="1">
    <source>
        <dbReference type="EMBL" id="QPF90250.1"/>
    </source>
</evidence>
<dbReference type="EMBL" id="CP061379">
    <property type="protein sequence ID" value="QPF90250.1"/>
    <property type="molecule type" value="Genomic_DNA"/>
</dbReference>
<proteinExistence type="predicted"/>